<comment type="caution">
    <text evidence="3">The sequence shown here is derived from an EMBL/GenBank/DDBJ whole genome shotgun (WGS) entry which is preliminary data.</text>
</comment>
<protein>
    <submittedName>
        <fullName evidence="3">Ldh family oxidoreductase</fullName>
    </submittedName>
</protein>
<dbReference type="InterPro" id="IPR043144">
    <property type="entry name" value="Mal/L-sulf/L-lact_DH-like_ah"/>
</dbReference>
<dbReference type="PANTHER" id="PTHR11091:SF0">
    <property type="entry name" value="MALATE DEHYDROGENASE"/>
    <property type="match status" value="1"/>
</dbReference>
<dbReference type="Pfam" id="PF02615">
    <property type="entry name" value="Ldh_2"/>
    <property type="match status" value="1"/>
</dbReference>
<comment type="similarity">
    <text evidence="1">Belongs to the LDH2/MDH2 oxidoreductase family.</text>
</comment>
<evidence type="ECO:0000313" key="3">
    <source>
        <dbReference type="EMBL" id="MFC3206220.1"/>
    </source>
</evidence>
<keyword evidence="2" id="KW-0560">Oxidoreductase</keyword>
<accession>A0ABV7K7F3</accession>
<evidence type="ECO:0000256" key="1">
    <source>
        <dbReference type="ARBA" id="ARBA00006056"/>
    </source>
</evidence>
<dbReference type="Gene3D" id="1.10.1530.10">
    <property type="match status" value="1"/>
</dbReference>
<organism evidence="3 4">
    <name type="scientific">Aquamicrobium soli</name>
    <dbReference type="NCBI Taxonomy" id="1811518"/>
    <lineage>
        <taxon>Bacteria</taxon>
        <taxon>Pseudomonadati</taxon>
        <taxon>Pseudomonadota</taxon>
        <taxon>Alphaproteobacteria</taxon>
        <taxon>Hyphomicrobiales</taxon>
        <taxon>Phyllobacteriaceae</taxon>
        <taxon>Aquamicrobium</taxon>
    </lineage>
</organism>
<evidence type="ECO:0000313" key="4">
    <source>
        <dbReference type="Proteomes" id="UP001595583"/>
    </source>
</evidence>
<dbReference type="InterPro" id="IPR043143">
    <property type="entry name" value="Mal/L-sulf/L-lact_DH-like_NADP"/>
</dbReference>
<dbReference type="Proteomes" id="UP001595583">
    <property type="component" value="Unassembled WGS sequence"/>
</dbReference>
<dbReference type="InterPro" id="IPR003767">
    <property type="entry name" value="Malate/L-lactate_DH-like"/>
</dbReference>
<name>A0ABV7K7F3_9HYPH</name>
<reference evidence="4" key="1">
    <citation type="journal article" date="2019" name="Int. J. Syst. Evol. Microbiol.">
        <title>The Global Catalogue of Microorganisms (GCM) 10K type strain sequencing project: providing services to taxonomists for standard genome sequencing and annotation.</title>
        <authorList>
            <consortium name="The Broad Institute Genomics Platform"/>
            <consortium name="The Broad Institute Genome Sequencing Center for Infectious Disease"/>
            <person name="Wu L."/>
            <person name="Ma J."/>
        </authorList>
    </citation>
    <scope>NUCLEOTIDE SEQUENCE [LARGE SCALE GENOMIC DNA]</scope>
    <source>
        <strain evidence="4">KCTC 52165</strain>
    </source>
</reference>
<dbReference type="PANTHER" id="PTHR11091">
    <property type="entry name" value="OXIDOREDUCTASE-RELATED"/>
    <property type="match status" value="1"/>
</dbReference>
<evidence type="ECO:0000256" key="2">
    <source>
        <dbReference type="ARBA" id="ARBA00023002"/>
    </source>
</evidence>
<sequence>MNSVSGRRLTLAEVDRGCHAVLEGFGFSAALSSALTGRIRRAEHFGIASHGLAMLARYRECALSGRVNLAPVPKAFSPRPGFMVVDCENSFAALGFEQVQADFAARTRAQGVACLVTQNAYHLSALGLDILPLAEKGLMAIAMTGTAPWIVPHGGDRPILGTNPVAFACPRRDQEPLLWDQASSVISISDVQVAQRQGRTTNMKAGLDRQGMPTDDPGEILASRKLLPFGGHKGSAIALMVELLTAGLSGGRFAVDYDKSRNGPANSAGQFYLAIDPSAVSGNFTAHIETVLDAFAGNGVARIPGDGRFARQSQAQTDGVPVSDDLWARLVEWGWPEAGRVCDGAPLPPGQ</sequence>
<keyword evidence="4" id="KW-1185">Reference proteome</keyword>
<dbReference type="RefSeq" id="WP_378220036.1">
    <property type="nucleotide sequence ID" value="NZ_JBHRTK010000010.1"/>
</dbReference>
<dbReference type="SUPFAM" id="SSF89733">
    <property type="entry name" value="L-sulfolactate dehydrogenase-like"/>
    <property type="match status" value="1"/>
</dbReference>
<dbReference type="EMBL" id="JBHRTK010000010">
    <property type="protein sequence ID" value="MFC3206220.1"/>
    <property type="molecule type" value="Genomic_DNA"/>
</dbReference>
<dbReference type="InterPro" id="IPR036111">
    <property type="entry name" value="Mal/L-sulfo/L-lacto_DH-like_sf"/>
</dbReference>
<proteinExistence type="inferred from homology"/>
<gene>
    <name evidence="3" type="ORF">ACFOHJ_08370</name>
</gene>
<dbReference type="Gene3D" id="3.30.1370.60">
    <property type="entry name" value="Hypothetical oxidoreductase yiak, domain 2"/>
    <property type="match status" value="1"/>
</dbReference>